<feature type="region of interest" description="Disordered" evidence="6">
    <location>
        <begin position="1"/>
        <end position="35"/>
    </location>
</feature>
<dbReference type="FunFam" id="1.20.1250.20:FF:000034">
    <property type="entry name" value="MFS general substrate transporter"/>
    <property type="match status" value="1"/>
</dbReference>
<feature type="transmembrane region" description="Helical" evidence="7">
    <location>
        <begin position="302"/>
        <end position="323"/>
    </location>
</feature>
<feature type="transmembrane region" description="Helical" evidence="7">
    <location>
        <begin position="150"/>
        <end position="170"/>
    </location>
</feature>
<feature type="domain" description="Major facilitator superfamily (MFS) profile" evidence="8">
    <location>
        <begin position="53"/>
        <end position="486"/>
    </location>
</feature>
<dbReference type="InParanoid" id="K0KSL8"/>
<dbReference type="PANTHER" id="PTHR43791:SF18">
    <property type="entry name" value="NICOTINIC ACID TRANSPORTER TNA1, PUTATIVE (AFU_ORTHOLOGUE AFUA_3G03820)-RELATED"/>
    <property type="match status" value="1"/>
</dbReference>
<evidence type="ECO:0000256" key="1">
    <source>
        <dbReference type="ARBA" id="ARBA00004141"/>
    </source>
</evidence>
<keyword evidence="2" id="KW-0813">Transport</keyword>
<feature type="transmembrane region" description="Helical" evidence="7">
    <location>
        <begin position="335"/>
        <end position="359"/>
    </location>
</feature>
<proteinExistence type="predicted"/>
<feature type="transmembrane region" description="Helical" evidence="7">
    <location>
        <begin position="366"/>
        <end position="385"/>
    </location>
</feature>
<dbReference type="InterPro" id="IPR036259">
    <property type="entry name" value="MFS_trans_sf"/>
</dbReference>
<dbReference type="eggNOG" id="KOG2533">
    <property type="taxonomic scope" value="Eukaryota"/>
</dbReference>
<feature type="compositionally biased region" description="Polar residues" evidence="6">
    <location>
        <begin position="17"/>
        <end position="27"/>
    </location>
</feature>
<comment type="caution">
    <text evidence="9">The sequence shown here is derived from an EMBL/GenBank/DDBJ whole genome shotgun (WGS) entry which is preliminary data.</text>
</comment>
<dbReference type="AlphaFoldDB" id="K0KSL8"/>
<protein>
    <submittedName>
        <fullName evidence="9">Membrane protein</fullName>
    </submittedName>
</protein>
<dbReference type="GO" id="GO:0022857">
    <property type="term" value="F:transmembrane transporter activity"/>
    <property type="evidence" value="ECO:0007669"/>
    <property type="project" value="InterPro"/>
</dbReference>
<dbReference type="Gene3D" id="1.20.1250.20">
    <property type="entry name" value="MFS general substrate transporter like domains"/>
    <property type="match status" value="2"/>
</dbReference>
<evidence type="ECO:0000259" key="8">
    <source>
        <dbReference type="PROSITE" id="PS50850"/>
    </source>
</evidence>
<dbReference type="PANTHER" id="PTHR43791">
    <property type="entry name" value="PERMEASE-RELATED"/>
    <property type="match status" value="1"/>
</dbReference>
<keyword evidence="5 7" id="KW-0472">Membrane</keyword>
<evidence type="ECO:0000256" key="6">
    <source>
        <dbReference type="SAM" id="MobiDB-lite"/>
    </source>
</evidence>
<sequence length="517" mass="58004">MSIDEKPTAQFIEDISDNSNTSIQNNQDETKFEDDDFSDLDESKILRKMDWNILPLASALYLLAFLDRGNIGNAKIEGLIEDLDLSPDQYNLCLTIFFITYSLFEVPSNMLFKKIGKPRIFLGSIMISWGIVMTLMGIVQNFQGLFATRLFLGITEAGLFPAISFQLSMFYCKGEMQLRQAIFYGAASVAGAFSGILAFGIAHMSGVGGYRGWRWIFILEGLLTIVVAAIALFTFPDFPEKVKFLNEREKKFVLWRLSNDNNTVKDNNEDLQTRKPNFNKFNDSNDYNLWKNLKIAFMDFQIYLHLLLYYGIISPTYGISLFLPTVVKALGYSTAHAQLMTVPIYVTASISSVIQAFFADKLGKRSPFIMINLILVIVGFTMAIVGEETGKPKVIYGGVYVAILGLYSAFPGILAWLSNNLANSKKRAIGVAIHIGIGNFGGAFASNFYKGTNYTLGHSLELGFAIMGLISCSCLIISYNYINKKRLKDLKMGKFDDYTDEGFFKMGDKSPHYVYRI</sequence>
<feature type="transmembrane region" description="Helical" evidence="7">
    <location>
        <begin position="215"/>
        <end position="235"/>
    </location>
</feature>
<feature type="transmembrane region" description="Helical" evidence="7">
    <location>
        <begin position="182"/>
        <end position="203"/>
    </location>
</feature>
<dbReference type="GO" id="GO:0016020">
    <property type="term" value="C:membrane"/>
    <property type="evidence" value="ECO:0007669"/>
    <property type="project" value="UniProtKB-SubCell"/>
</dbReference>
<dbReference type="PROSITE" id="PS50850">
    <property type="entry name" value="MFS"/>
    <property type="match status" value="1"/>
</dbReference>
<dbReference type="STRING" id="1206466.K0KSL8"/>
<evidence type="ECO:0000256" key="2">
    <source>
        <dbReference type="ARBA" id="ARBA00022448"/>
    </source>
</evidence>
<comment type="subcellular location">
    <subcellularLocation>
        <location evidence="1">Membrane</location>
        <topology evidence="1">Multi-pass membrane protein</topology>
    </subcellularLocation>
</comment>
<dbReference type="Pfam" id="PF07690">
    <property type="entry name" value="MFS_1"/>
    <property type="match status" value="1"/>
</dbReference>
<feature type="transmembrane region" description="Helical" evidence="7">
    <location>
        <begin position="429"/>
        <end position="450"/>
    </location>
</feature>
<feature type="transmembrane region" description="Helical" evidence="7">
    <location>
        <begin position="397"/>
        <end position="417"/>
    </location>
</feature>
<feature type="transmembrane region" description="Helical" evidence="7">
    <location>
        <begin position="120"/>
        <end position="138"/>
    </location>
</feature>
<feature type="transmembrane region" description="Helical" evidence="7">
    <location>
        <begin position="462"/>
        <end position="482"/>
    </location>
</feature>
<accession>K0KSL8</accession>
<evidence type="ECO:0000256" key="3">
    <source>
        <dbReference type="ARBA" id="ARBA00022692"/>
    </source>
</evidence>
<keyword evidence="4 7" id="KW-1133">Transmembrane helix</keyword>
<name>K0KSL8_WICCF</name>
<dbReference type="FunFam" id="1.20.1250.20:FF:000068">
    <property type="entry name" value="MFS general substrate transporter"/>
    <property type="match status" value="1"/>
</dbReference>
<dbReference type="Proteomes" id="UP000009328">
    <property type="component" value="Unassembled WGS sequence"/>
</dbReference>
<gene>
    <name evidence="9" type="ORF">BN7_3880</name>
</gene>
<evidence type="ECO:0000313" key="9">
    <source>
        <dbReference type="EMBL" id="CCH44318.1"/>
    </source>
</evidence>
<keyword evidence="10" id="KW-1185">Reference proteome</keyword>
<dbReference type="HOGENOM" id="CLU_001265_0_1_1"/>
<dbReference type="SUPFAM" id="SSF103473">
    <property type="entry name" value="MFS general substrate transporter"/>
    <property type="match status" value="1"/>
</dbReference>
<dbReference type="EMBL" id="CAIF01000120">
    <property type="protein sequence ID" value="CCH44318.1"/>
    <property type="molecule type" value="Genomic_DNA"/>
</dbReference>
<keyword evidence="3 7" id="KW-0812">Transmembrane</keyword>
<evidence type="ECO:0000313" key="10">
    <source>
        <dbReference type="Proteomes" id="UP000009328"/>
    </source>
</evidence>
<evidence type="ECO:0000256" key="4">
    <source>
        <dbReference type="ARBA" id="ARBA00022989"/>
    </source>
</evidence>
<reference evidence="9 10" key="1">
    <citation type="journal article" date="2012" name="Eukaryot. Cell">
        <title>Draft genome sequence of Wickerhamomyces ciferrii NRRL Y-1031 F-60-10.</title>
        <authorList>
            <person name="Schneider J."/>
            <person name="Andrea H."/>
            <person name="Blom J."/>
            <person name="Jaenicke S."/>
            <person name="Ruckert C."/>
            <person name="Schorsch C."/>
            <person name="Szczepanowski R."/>
            <person name="Farwick M."/>
            <person name="Goesmann A."/>
            <person name="Puhler A."/>
            <person name="Schaffer S."/>
            <person name="Tauch A."/>
            <person name="Kohler T."/>
            <person name="Brinkrolf K."/>
        </authorList>
    </citation>
    <scope>NUCLEOTIDE SEQUENCE [LARGE SCALE GENOMIC DNA]</scope>
    <source>
        <strain evidence="10">ATCC 14091 / BCRC 22168 / CBS 111 / JCM 3599 / NBRC 0793 / NRRL Y-1031 F-60-10</strain>
    </source>
</reference>
<dbReference type="InterPro" id="IPR011701">
    <property type="entry name" value="MFS"/>
</dbReference>
<evidence type="ECO:0000256" key="5">
    <source>
        <dbReference type="ARBA" id="ARBA00023136"/>
    </source>
</evidence>
<organism evidence="9 10">
    <name type="scientific">Wickerhamomyces ciferrii (strain ATCC 14091 / BCRC 22168 / CBS 111 / JCM 3599 / NBRC 0793 / NRRL Y-1031 F-60-10)</name>
    <name type="common">Yeast</name>
    <name type="synonym">Pichia ciferrii</name>
    <dbReference type="NCBI Taxonomy" id="1206466"/>
    <lineage>
        <taxon>Eukaryota</taxon>
        <taxon>Fungi</taxon>
        <taxon>Dikarya</taxon>
        <taxon>Ascomycota</taxon>
        <taxon>Saccharomycotina</taxon>
        <taxon>Saccharomycetes</taxon>
        <taxon>Phaffomycetales</taxon>
        <taxon>Wickerhamomycetaceae</taxon>
        <taxon>Wickerhamomyces</taxon>
    </lineage>
</organism>
<dbReference type="InterPro" id="IPR020846">
    <property type="entry name" value="MFS_dom"/>
</dbReference>
<evidence type="ECO:0000256" key="7">
    <source>
        <dbReference type="SAM" id="Phobius"/>
    </source>
</evidence>